<dbReference type="SUPFAM" id="SSF57850">
    <property type="entry name" value="RING/U-box"/>
    <property type="match status" value="1"/>
</dbReference>
<feature type="domain" description="BRCT" evidence="16">
    <location>
        <begin position="1240"/>
        <end position="1333"/>
    </location>
</feature>
<dbReference type="InterPro" id="IPR036420">
    <property type="entry name" value="BRCT_dom_sf"/>
</dbReference>
<evidence type="ECO:0000313" key="17">
    <source>
        <dbReference type="Ensembl" id="ENSTRUP00000050269.2"/>
    </source>
</evidence>
<feature type="region of interest" description="Disordered" evidence="14">
    <location>
        <begin position="486"/>
        <end position="510"/>
    </location>
</feature>
<dbReference type="PROSITE" id="PS00518">
    <property type="entry name" value="ZF_RING_1"/>
    <property type="match status" value="1"/>
</dbReference>
<dbReference type="GO" id="GO:0031436">
    <property type="term" value="C:BRCA1-BARD1 complex"/>
    <property type="evidence" value="ECO:0007669"/>
    <property type="project" value="TreeGrafter"/>
</dbReference>
<dbReference type="CDD" id="cd17735">
    <property type="entry name" value="BRCT_BRCA1_rpt1"/>
    <property type="match status" value="1"/>
</dbReference>
<dbReference type="GeneTree" id="ENSGT00440000034289"/>
<feature type="compositionally biased region" description="Polar residues" evidence="14">
    <location>
        <begin position="1035"/>
        <end position="1044"/>
    </location>
</feature>
<dbReference type="Gene3D" id="3.40.50.10190">
    <property type="entry name" value="BRCT domain"/>
    <property type="match status" value="2"/>
</dbReference>
<dbReference type="Gene3D" id="3.30.40.10">
    <property type="entry name" value="Zinc/RING finger domain, C3HC4 (zinc finger)"/>
    <property type="match status" value="1"/>
</dbReference>
<evidence type="ECO:0000256" key="2">
    <source>
        <dbReference type="ARBA" id="ARBA00004286"/>
    </source>
</evidence>
<dbReference type="KEGG" id="tru:101064828"/>
<evidence type="ECO:0000256" key="11">
    <source>
        <dbReference type="ARBA" id="ARBA00023306"/>
    </source>
</evidence>
<dbReference type="GO" id="GO:0007095">
    <property type="term" value="P:mitotic G2 DNA damage checkpoint signaling"/>
    <property type="evidence" value="ECO:0007669"/>
    <property type="project" value="TreeGrafter"/>
</dbReference>
<dbReference type="OrthoDB" id="6105938at2759"/>
<dbReference type="InterPro" id="IPR017907">
    <property type="entry name" value="Znf_RING_CS"/>
</dbReference>
<dbReference type="SMART" id="SM00184">
    <property type="entry name" value="RING"/>
    <property type="match status" value="1"/>
</dbReference>
<keyword evidence="10" id="KW-0539">Nucleus</keyword>
<dbReference type="PROSITE" id="PS50172">
    <property type="entry name" value="BRCT"/>
    <property type="match status" value="2"/>
</dbReference>
<keyword evidence="7 13" id="KW-0863">Zinc-finger</keyword>
<evidence type="ECO:0000256" key="8">
    <source>
        <dbReference type="ARBA" id="ARBA00022833"/>
    </source>
</evidence>
<dbReference type="GO" id="GO:0005694">
    <property type="term" value="C:chromosome"/>
    <property type="evidence" value="ECO:0007669"/>
    <property type="project" value="UniProtKB-SubCell"/>
</dbReference>
<feature type="region of interest" description="Disordered" evidence="14">
    <location>
        <begin position="390"/>
        <end position="419"/>
    </location>
</feature>
<dbReference type="GO" id="GO:0043009">
    <property type="term" value="P:chordate embryonic development"/>
    <property type="evidence" value="ECO:0007669"/>
    <property type="project" value="TreeGrafter"/>
</dbReference>
<organism evidence="17 18">
    <name type="scientific">Takifugu rubripes</name>
    <name type="common">Japanese pufferfish</name>
    <name type="synonym">Fugu rubripes</name>
    <dbReference type="NCBI Taxonomy" id="31033"/>
    <lineage>
        <taxon>Eukaryota</taxon>
        <taxon>Metazoa</taxon>
        <taxon>Chordata</taxon>
        <taxon>Craniata</taxon>
        <taxon>Vertebrata</taxon>
        <taxon>Euteleostomi</taxon>
        <taxon>Actinopterygii</taxon>
        <taxon>Neopterygii</taxon>
        <taxon>Teleostei</taxon>
        <taxon>Neoteleostei</taxon>
        <taxon>Acanthomorphata</taxon>
        <taxon>Eupercaria</taxon>
        <taxon>Tetraodontiformes</taxon>
        <taxon>Tetradontoidea</taxon>
        <taxon>Tetraodontidae</taxon>
        <taxon>Takifugu</taxon>
    </lineage>
</organism>
<dbReference type="OMA" id="CNVLQQV"/>
<evidence type="ECO:0000256" key="6">
    <source>
        <dbReference type="ARBA" id="ARBA00022763"/>
    </source>
</evidence>
<dbReference type="GO" id="GO:0070531">
    <property type="term" value="C:BRCA1-A complex"/>
    <property type="evidence" value="ECO:0007669"/>
    <property type="project" value="TreeGrafter"/>
</dbReference>
<reference evidence="17 18" key="1">
    <citation type="journal article" date="2011" name="Genome Biol. Evol.">
        <title>Integration of the genetic map and genome assembly of fugu facilitates insights into distinct features of genome evolution in teleosts and mammals.</title>
        <authorList>
            <person name="Kai W."/>
            <person name="Kikuchi K."/>
            <person name="Tohari S."/>
            <person name="Chew A.K."/>
            <person name="Tay A."/>
            <person name="Fujiwara A."/>
            <person name="Hosoya S."/>
            <person name="Suetake H."/>
            <person name="Naruse K."/>
            <person name="Brenner S."/>
            <person name="Suzuki Y."/>
            <person name="Venkatesh B."/>
        </authorList>
    </citation>
    <scope>NUCLEOTIDE SEQUENCE [LARGE SCALE GENOMIC DNA]</scope>
</reference>
<evidence type="ECO:0000256" key="1">
    <source>
        <dbReference type="ARBA" id="ARBA00004123"/>
    </source>
</evidence>
<feature type="compositionally biased region" description="Polar residues" evidence="14">
    <location>
        <begin position="1090"/>
        <end position="1106"/>
    </location>
</feature>
<feature type="region of interest" description="Disordered" evidence="14">
    <location>
        <begin position="630"/>
        <end position="654"/>
    </location>
</feature>
<feature type="region of interest" description="Disordered" evidence="14">
    <location>
        <begin position="218"/>
        <end position="291"/>
    </location>
</feature>
<dbReference type="SMART" id="SM00292">
    <property type="entry name" value="BRCT"/>
    <property type="match status" value="2"/>
</dbReference>
<dbReference type="PROSITE" id="PS50089">
    <property type="entry name" value="ZF_RING_2"/>
    <property type="match status" value="1"/>
</dbReference>
<feature type="domain" description="RING-type" evidence="15">
    <location>
        <begin position="81"/>
        <end position="123"/>
    </location>
</feature>
<feature type="region of interest" description="Disordered" evidence="14">
    <location>
        <begin position="170"/>
        <end position="203"/>
    </location>
</feature>
<evidence type="ECO:0000256" key="14">
    <source>
        <dbReference type="SAM" id="MobiDB-lite"/>
    </source>
</evidence>
<keyword evidence="9" id="KW-0234">DNA repair</keyword>
<evidence type="ECO:0000256" key="3">
    <source>
        <dbReference type="ARBA" id="ARBA00022454"/>
    </source>
</evidence>
<evidence type="ECO:0000256" key="13">
    <source>
        <dbReference type="PROSITE-ProRule" id="PRU00175"/>
    </source>
</evidence>
<keyword evidence="11" id="KW-0131">Cell cycle</keyword>
<dbReference type="Pfam" id="PF00533">
    <property type="entry name" value="BRCT"/>
    <property type="match status" value="2"/>
</dbReference>
<sequence length="1338" mass="148612">MRCVSCCYLSTTFGGANRGGYRAMLNKGEEDFSCGKTEACHFWNCTLHLRENKDIKIITMEAAKAADVKKGISVLWESLQCPICLDILTAPVSTKCDHQFCKFCISKLLSNTKQNKANCPVCKSKITKRSLQESPGFQRLVTGLQGMILAYENDTGTNYFTGLSRQTQQPHVADIKNAQHHKEQSDENASCTEDDNEDLPKSYSSTRAAQDGFARLMGLEDTSPLTTEIDGLDSGLGEAPPTCDKKMYSPRKLEKVSFQPALIPDKDEHPHLQTPSKKKHKKVLEPDKILDQKQKKSLEKVAEWLMKVPSEQSLELENLDEDGDDSDSCSSTSTIDLGLLRCESNPMRARGKALEDQVFGAIYKRQRRGKGIVKPIEAALEMVCLNHSDKNTSEDKSREDKEEVHSIREQEQNTSSNILKEEIAVLEDCGGIVEPTHMSENDQNNKDEVPHLVSDIGQQQPETIAKRTRSSLQQVDCDLLKCTQKKPEDSGKKKIAQRGSKGIKSEKSKSARMSKPLVLVTVEKLDTSPKIRPQSEKVEVHIENYPSSGDQEVPLGRCTRKSRRLQVFTKEDDKKETSRFNVPEKQHNSKYPNFECEILDNIKSQNCKYQTQQANRNGCIYNQGIQEIENMDSGERASSLRSEEDTKTSLSEVQNTEILSETPRCVAVFPSCAELAPAEPTNQPPNTVQLVTELAEKEREQQNDSEQDTEQLVRSFKATKRKSFHLGTGPNMKRSHLLVHENTQSPGTEENENYYESLPKQVQPVMAKITNSQVLIDSQNMSGSDLISPSCSPSLTRKALGLQSRCSVEVGNCVLGNSASSPLSPNNESKHVVQSSSPLILTKGNSTICFATEKPSQISESKTDFIMMKETRGNTSLHSFNGSTAEELLDAQSSLTPDGLGMPVPEVTYSQGSRELSRCRKRTKSQKLDSSSDCTEEEFPCFSKILNKTAPPGANPPASPSLDCVNSSQASVDLFDMPNECAINNVESSQFSSEVLVTQQKIEMKKELVRLEKLMALVTEVLHEKETSPAKNIKNKTNLSSKITGSDADKLRPNVQDEDFNQETFPEEALEPNTRYSDAPPSGSKHSRTTEMNSRTSNTVGLSSAAKTDGSPSAGHEDKENNKPEGDRSQAKMLLVTSGLGASEQITVKKFAKRIGAVVVSQVTPEVTHIVMHTDEQLVCERTLKYFLGIAGRKWVVSFQWISECFKQKKLLNESTFEVRGDVVNGSNHQGPMKARTTGDNNLLMKDFNICFQGPFTDMTTAEMELMVELCGATVVKDPLLLHSKPTHHQLIIVQSGSESYKSLSRKATVVTRGWLLDTVATYTIQDFRTYRADLRAA</sequence>
<dbReference type="GO" id="GO:0000724">
    <property type="term" value="P:double-strand break repair via homologous recombination"/>
    <property type="evidence" value="ECO:0007669"/>
    <property type="project" value="TreeGrafter"/>
</dbReference>
<evidence type="ECO:0000256" key="10">
    <source>
        <dbReference type="ARBA" id="ARBA00023242"/>
    </source>
</evidence>
<accession>A0A3B5JYS4</accession>
<dbReference type="STRING" id="31033.ENSTRUP00000050269"/>
<keyword evidence="4" id="KW-0479">Metal-binding</keyword>
<dbReference type="PANTHER" id="PTHR13763:SF0">
    <property type="entry name" value="BREAST CANCER TYPE 1 SUSCEPTIBILITY PROTEIN"/>
    <property type="match status" value="1"/>
</dbReference>
<evidence type="ECO:0000256" key="9">
    <source>
        <dbReference type="ARBA" id="ARBA00023204"/>
    </source>
</evidence>
<dbReference type="Pfam" id="PF00097">
    <property type="entry name" value="zf-C3HC4"/>
    <property type="match status" value="1"/>
</dbReference>
<keyword evidence="5" id="KW-0677">Repeat</keyword>
<evidence type="ECO:0000256" key="7">
    <source>
        <dbReference type="ARBA" id="ARBA00022771"/>
    </source>
</evidence>
<dbReference type="GO" id="GO:0045944">
    <property type="term" value="P:positive regulation of transcription by RNA polymerase II"/>
    <property type="evidence" value="ECO:0007669"/>
    <property type="project" value="TreeGrafter"/>
</dbReference>
<dbReference type="InterPro" id="IPR018957">
    <property type="entry name" value="Znf_C3HC4_RING-type"/>
</dbReference>
<evidence type="ECO:0000313" key="18">
    <source>
        <dbReference type="Proteomes" id="UP000005226"/>
    </source>
</evidence>
<evidence type="ECO:0000256" key="4">
    <source>
        <dbReference type="ARBA" id="ARBA00022723"/>
    </source>
</evidence>
<dbReference type="InterPro" id="IPR001841">
    <property type="entry name" value="Znf_RING"/>
</dbReference>
<comment type="subcellular location">
    <subcellularLocation>
        <location evidence="2">Chromosome</location>
    </subcellularLocation>
    <subcellularLocation>
        <location evidence="1">Nucleus</location>
    </subcellularLocation>
</comment>
<dbReference type="InterPro" id="IPR013083">
    <property type="entry name" value="Znf_RING/FYVE/PHD"/>
</dbReference>
<dbReference type="FunFam" id="3.40.50.10190:FF:000006">
    <property type="entry name" value="Breast cancer type 1 susceptibility protein homolog"/>
    <property type="match status" value="1"/>
</dbReference>
<dbReference type="CDD" id="cd17721">
    <property type="entry name" value="BRCT_BRCA1_rpt2"/>
    <property type="match status" value="1"/>
</dbReference>
<dbReference type="InterPro" id="IPR001357">
    <property type="entry name" value="BRCT_dom"/>
</dbReference>
<feature type="compositionally biased region" description="Basic and acidic residues" evidence="14">
    <location>
        <begin position="390"/>
        <end position="411"/>
    </location>
</feature>
<dbReference type="CDD" id="cd16498">
    <property type="entry name" value="RING-HC_BRCA1"/>
    <property type="match status" value="1"/>
</dbReference>
<dbReference type="GO" id="GO:0008270">
    <property type="term" value="F:zinc ion binding"/>
    <property type="evidence" value="ECO:0007669"/>
    <property type="project" value="UniProtKB-KW"/>
</dbReference>
<feature type="compositionally biased region" description="Acidic residues" evidence="14">
    <location>
        <begin position="1056"/>
        <end position="1070"/>
    </location>
</feature>
<feature type="region of interest" description="Disordered" evidence="14">
    <location>
        <begin position="1025"/>
        <end position="1129"/>
    </location>
</feature>
<dbReference type="InterPro" id="IPR031099">
    <property type="entry name" value="BRCA1-associated"/>
</dbReference>
<feature type="compositionally biased region" description="Basic and acidic residues" evidence="14">
    <location>
        <begin position="1115"/>
        <end position="1129"/>
    </location>
</feature>
<protein>
    <recommendedName>
        <fullName evidence="12">RING-type E3 ubiquitin transferase BRCA1</fullName>
    </recommendedName>
</protein>
<keyword evidence="6" id="KW-0227">DNA damage</keyword>
<evidence type="ECO:0000259" key="15">
    <source>
        <dbReference type="PROSITE" id="PS50089"/>
    </source>
</evidence>
<evidence type="ECO:0000256" key="5">
    <source>
        <dbReference type="ARBA" id="ARBA00022737"/>
    </source>
</evidence>
<keyword evidence="18" id="KW-1185">Reference proteome</keyword>
<dbReference type="GO" id="GO:0004842">
    <property type="term" value="F:ubiquitin-protein transferase activity"/>
    <property type="evidence" value="ECO:0007669"/>
    <property type="project" value="TreeGrafter"/>
</dbReference>
<dbReference type="SUPFAM" id="SSF52113">
    <property type="entry name" value="BRCT domain"/>
    <property type="match status" value="2"/>
</dbReference>
<proteinExistence type="predicted"/>
<name>A0A3B5JYS4_TAKRU</name>
<reference evidence="17" key="2">
    <citation type="submission" date="2025-08" db="UniProtKB">
        <authorList>
            <consortium name="Ensembl"/>
        </authorList>
    </citation>
    <scope>IDENTIFICATION</scope>
</reference>
<evidence type="ECO:0000256" key="12">
    <source>
        <dbReference type="ARBA" id="ARBA00031556"/>
    </source>
</evidence>
<dbReference type="InParanoid" id="A0A3B5JYS4"/>
<dbReference type="PIRSF" id="PIRSF001734">
    <property type="entry name" value="BRCA1"/>
    <property type="match status" value="1"/>
</dbReference>
<dbReference type="Proteomes" id="UP000005226">
    <property type="component" value="Chromosome 1"/>
</dbReference>
<gene>
    <name evidence="17" type="primary">brca1</name>
</gene>
<keyword evidence="3" id="KW-0158">Chromosome</keyword>
<evidence type="ECO:0000259" key="16">
    <source>
        <dbReference type="PROSITE" id="PS50172"/>
    </source>
</evidence>
<feature type="domain" description="BRCT" evidence="16">
    <location>
        <begin position="1134"/>
        <end position="1219"/>
    </location>
</feature>
<feature type="compositionally biased region" description="Basic and acidic residues" evidence="14">
    <location>
        <begin position="243"/>
        <end position="255"/>
    </location>
</feature>
<reference evidence="17" key="3">
    <citation type="submission" date="2025-09" db="UniProtKB">
        <authorList>
            <consortium name="Ensembl"/>
        </authorList>
    </citation>
    <scope>IDENTIFICATION</scope>
</reference>
<dbReference type="PANTHER" id="PTHR13763">
    <property type="entry name" value="BREAST CANCER TYPE 1 SUSCEPTIBILITY PROTEIN BRCA1"/>
    <property type="match status" value="1"/>
</dbReference>
<dbReference type="Ensembl" id="ENSTRUT00000056332.2">
    <property type="protein sequence ID" value="ENSTRUP00000050269.2"/>
    <property type="gene ID" value="ENSTRUG00000009091.3"/>
</dbReference>
<keyword evidence="8" id="KW-0862">Zinc</keyword>